<dbReference type="STRING" id="406100.SAMN04488052_102270"/>
<dbReference type="Proteomes" id="UP000199657">
    <property type="component" value="Unassembled WGS sequence"/>
</dbReference>
<feature type="domain" description="YrdC-like" evidence="1">
    <location>
        <begin position="14"/>
        <end position="200"/>
    </location>
</feature>
<dbReference type="RefSeq" id="WP_091640918.1">
    <property type="nucleotide sequence ID" value="NZ_FOEG01000002.1"/>
</dbReference>
<proteinExistence type="predicted"/>
<protein>
    <submittedName>
        <fullName evidence="2">Translation factor SUA5</fullName>
    </submittedName>
</protein>
<evidence type="ECO:0000313" key="3">
    <source>
        <dbReference type="Proteomes" id="UP000199657"/>
    </source>
</evidence>
<dbReference type="PANTHER" id="PTHR42828:SF3">
    <property type="entry name" value="THREONYLCARBAMOYL-AMP SYNTHASE"/>
    <property type="match status" value="1"/>
</dbReference>
<dbReference type="Gene3D" id="3.90.870.10">
    <property type="entry name" value="DHBP synthase"/>
    <property type="match status" value="1"/>
</dbReference>
<name>A0A1H8RV38_9GAMM</name>
<dbReference type="OrthoDB" id="9781656at2"/>
<reference evidence="2 3" key="1">
    <citation type="submission" date="2016-10" db="EMBL/GenBank/DDBJ databases">
        <authorList>
            <person name="de Groot N.N."/>
        </authorList>
    </citation>
    <scope>NUCLEOTIDE SEQUENCE [LARGE SCALE GENOMIC DNA]</scope>
    <source>
        <strain evidence="2 3">CGMCC 1.6291</strain>
    </source>
</reference>
<dbReference type="SUPFAM" id="SSF55821">
    <property type="entry name" value="YrdC/RibB"/>
    <property type="match status" value="1"/>
</dbReference>
<accession>A0A1H8RV38</accession>
<dbReference type="NCBIfam" id="TIGR00057">
    <property type="entry name" value="L-threonylcarbamoyladenylate synthase"/>
    <property type="match status" value="1"/>
</dbReference>
<dbReference type="PROSITE" id="PS51163">
    <property type="entry name" value="YRDC"/>
    <property type="match status" value="1"/>
</dbReference>
<gene>
    <name evidence="2" type="ORF">SAMN04488052_102270</name>
</gene>
<evidence type="ECO:0000259" key="1">
    <source>
        <dbReference type="PROSITE" id="PS51163"/>
    </source>
</evidence>
<dbReference type="GO" id="GO:0003725">
    <property type="term" value="F:double-stranded RNA binding"/>
    <property type="evidence" value="ECO:0007669"/>
    <property type="project" value="InterPro"/>
</dbReference>
<dbReference type="AlphaFoldDB" id="A0A1H8RV38"/>
<dbReference type="InterPro" id="IPR006070">
    <property type="entry name" value="Sua5-like_dom"/>
</dbReference>
<sequence>MSQYFEIHPETPQPRLIRQAVNILEAGGVIVYPTDSTYALACAMGAKEAVDRIRQIRQLPERHNFTLTCRDLSDIGTYAKVENTAYRLLKAFTPGPYTFVLRATGEVPRRLQHPKRKSIGIRVPDHPIARALTEGLGEPMMTTSLLLPGDDLPMTEAEDIRERIGKLVDLVIDGGPCGMEPSTVVDLYDGKPVVLRRGAGDASVFEE</sequence>
<dbReference type="InterPro" id="IPR017945">
    <property type="entry name" value="DHBP_synth_RibB-like_a/b_dom"/>
</dbReference>
<dbReference type="InterPro" id="IPR052532">
    <property type="entry name" value="SUA5_domain"/>
</dbReference>
<dbReference type="EMBL" id="FOEG01000002">
    <property type="protein sequence ID" value="SEO70167.1"/>
    <property type="molecule type" value="Genomic_DNA"/>
</dbReference>
<dbReference type="PANTHER" id="PTHR42828">
    <property type="entry name" value="DHBP SYNTHASE RIBB-LIKE ALPHA/BETA DOMAIN-CONTAINING PROTEIN"/>
    <property type="match status" value="1"/>
</dbReference>
<evidence type="ECO:0000313" key="2">
    <source>
        <dbReference type="EMBL" id="SEO70167.1"/>
    </source>
</evidence>
<keyword evidence="3" id="KW-1185">Reference proteome</keyword>
<organism evidence="2 3">
    <name type="scientific">Aquisalimonas asiatica</name>
    <dbReference type="NCBI Taxonomy" id="406100"/>
    <lineage>
        <taxon>Bacteria</taxon>
        <taxon>Pseudomonadati</taxon>
        <taxon>Pseudomonadota</taxon>
        <taxon>Gammaproteobacteria</taxon>
        <taxon>Chromatiales</taxon>
        <taxon>Ectothiorhodospiraceae</taxon>
        <taxon>Aquisalimonas</taxon>
    </lineage>
</organism>
<dbReference type="Pfam" id="PF01300">
    <property type="entry name" value="Sua5_yciO_yrdC"/>
    <property type="match status" value="1"/>
</dbReference>